<name>A0A3S5B5N3_9PLAT</name>
<sequence length="116" mass="12745">MGAHSAGRWSDVALVLGCRFRVSSSAERKKESCGSCRARWQAFEWLFANLEGGGEQMPVFNSSLRAPLFGHTQSHFRTIGSRDPMSGIFTDLLLDRSTANGPEAVSQFWLCSSMLG</sequence>
<dbReference type="EMBL" id="CAAALY010019295">
    <property type="protein sequence ID" value="VEL13892.1"/>
    <property type="molecule type" value="Genomic_DNA"/>
</dbReference>
<dbReference type="AlphaFoldDB" id="A0A3S5B5N3"/>
<proteinExistence type="predicted"/>
<reference evidence="1" key="1">
    <citation type="submission" date="2018-11" db="EMBL/GenBank/DDBJ databases">
        <authorList>
            <consortium name="Pathogen Informatics"/>
        </authorList>
    </citation>
    <scope>NUCLEOTIDE SEQUENCE</scope>
</reference>
<dbReference type="Proteomes" id="UP000784294">
    <property type="component" value="Unassembled WGS sequence"/>
</dbReference>
<comment type="caution">
    <text evidence="1">The sequence shown here is derived from an EMBL/GenBank/DDBJ whole genome shotgun (WGS) entry which is preliminary data.</text>
</comment>
<evidence type="ECO:0000313" key="2">
    <source>
        <dbReference type="Proteomes" id="UP000784294"/>
    </source>
</evidence>
<accession>A0A3S5B5N3</accession>
<organism evidence="1 2">
    <name type="scientific">Protopolystoma xenopodis</name>
    <dbReference type="NCBI Taxonomy" id="117903"/>
    <lineage>
        <taxon>Eukaryota</taxon>
        <taxon>Metazoa</taxon>
        <taxon>Spiralia</taxon>
        <taxon>Lophotrochozoa</taxon>
        <taxon>Platyhelminthes</taxon>
        <taxon>Monogenea</taxon>
        <taxon>Polyopisthocotylea</taxon>
        <taxon>Polystomatidea</taxon>
        <taxon>Polystomatidae</taxon>
        <taxon>Protopolystoma</taxon>
    </lineage>
</organism>
<keyword evidence="2" id="KW-1185">Reference proteome</keyword>
<evidence type="ECO:0000313" key="1">
    <source>
        <dbReference type="EMBL" id="VEL13892.1"/>
    </source>
</evidence>
<protein>
    <submittedName>
        <fullName evidence="1">Uncharacterized protein</fullName>
    </submittedName>
</protein>
<gene>
    <name evidence="1" type="ORF">PXEA_LOCUS7332</name>
</gene>